<dbReference type="EMBL" id="CAAALY010018424">
    <property type="protein sequence ID" value="VEL13648.1"/>
    <property type="molecule type" value="Genomic_DNA"/>
</dbReference>
<protein>
    <submittedName>
        <fullName evidence="1">Uncharacterized protein</fullName>
    </submittedName>
</protein>
<reference evidence="1" key="1">
    <citation type="submission" date="2018-11" db="EMBL/GenBank/DDBJ databases">
        <authorList>
            <consortium name="Pathogen Informatics"/>
        </authorList>
    </citation>
    <scope>NUCLEOTIDE SEQUENCE</scope>
</reference>
<keyword evidence="2" id="KW-1185">Reference proteome</keyword>
<sequence>MTKDSLNYFLIKKKKQLLAGFTSEGGASAGEHYPILGAGFEKTLSFGVDFAPANNSIKEKQANRAAACVQM</sequence>
<gene>
    <name evidence="1" type="ORF">PXEA_LOCUS7088</name>
</gene>
<organism evidence="1 2">
    <name type="scientific">Protopolystoma xenopodis</name>
    <dbReference type="NCBI Taxonomy" id="117903"/>
    <lineage>
        <taxon>Eukaryota</taxon>
        <taxon>Metazoa</taxon>
        <taxon>Spiralia</taxon>
        <taxon>Lophotrochozoa</taxon>
        <taxon>Platyhelminthes</taxon>
        <taxon>Monogenea</taxon>
        <taxon>Polyopisthocotylea</taxon>
        <taxon>Polystomatidea</taxon>
        <taxon>Polystomatidae</taxon>
        <taxon>Protopolystoma</taxon>
    </lineage>
</organism>
<dbReference type="AlphaFoldDB" id="A0A3S4ZWB4"/>
<accession>A0A3S4ZWB4</accession>
<comment type="caution">
    <text evidence="1">The sequence shown here is derived from an EMBL/GenBank/DDBJ whole genome shotgun (WGS) entry which is preliminary data.</text>
</comment>
<proteinExistence type="predicted"/>
<name>A0A3S4ZWB4_9PLAT</name>
<evidence type="ECO:0000313" key="2">
    <source>
        <dbReference type="Proteomes" id="UP000784294"/>
    </source>
</evidence>
<dbReference type="Proteomes" id="UP000784294">
    <property type="component" value="Unassembled WGS sequence"/>
</dbReference>
<evidence type="ECO:0000313" key="1">
    <source>
        <dbReference type="EMBL" id="VEL13648.1"/>
    </source>
</evidence>